<dbReference type="SUPFAM" id="SSF74731">
    <property type="entry name" value="Ribosomal protein L20"/>
    <property type="match status" value="1"/>
</dbReference>
<keyword evidence="2 7" id="KW-0699">rRNA-binding</keyword>
<name>A0A0S2LQQ8_9CHLO</name>
<dbReference type="InterPro" id="IPR049946">
    <property type="entry name" value="RIBOSOMAL_L20_CS"/>
</dbReference>
<evidence type="ECO:0000256" key="4">
    <source>
        <dbReference type="ARBA" id="ARBA00022980"/>
    </source>
</evidence>
<keyword evidence="5 7" id="KW-0687">Ribonucleoprotein</keyword>
<dbReference type="Gene3D" id="1.10.1900.20">
    <property type="entry name" value="Ribosomal protein L20"/>
    <property type="match status" value="1"/>
</dbReference>
<evidence type="ECO:0000256" key="6">
    <source>
        <dbReference type="ARBA" id="ARBA00035295"/>
    </source>
</evidence>
<dbReference type="EMBL" id="KT625421">
    <property type="protein sequence ID" value="ALO63529.1"/>
    <property type="molecule type" value="Genomic_DNA"/>
</dbReference>
<dbReference type="AlphaFoldDB" id="A0A0S2LQQ8"/>
<dbReference type="GeneID" id="26379093"/>
<accession>A0A0S2LQQ8</accession>
<comment type="function">
    <text evidence="7 9">Binds directly to 23S ribosomal RNA and is necessary for the in vitro assembly process of the 50S ribosomal subunit. It is not involved in the protein synthesizing functions of that subunit.</text>
</comment>
<proteinExistence type="inferred from homology"/>
<comment type="similarity">
    <text evidence="1 7 8">Belongs to the bacterial ribosomal protein bL20 family.</text>
</comment>
<dbReference type="PROSITE" id="PS00937">
    <property type="entry name" value="RIBOSOMAL_L20"/>
    <property type="match status" value="1"/>
</dbReference>
<dbReference type="PRINTS" id="PR00062">
    <property type="entry name" value="RIBOSOMALL20"/>
</dbReference>
<keyword evidence="10" id="KW-0934">Plastid</keyword>
<evidence type="ECO:0000313" key="10">
    <source>
        <dbReference type="EMBL" id="ALO63529.1"/>
    </source>
</evidence>
<keyword evidence="4 7" id="KW-0689">Ribosomal protein</keyword>
<keyword evidence="3 7" id="KW-0694">RNA-binding</keyword>
<dbReference type="HAMAP" id="MF_00382">
    <property type="entry name" value="Ribosomal_bL20"/>
    <property type="match status" value="1"/>
</dbReference>
<geneLocation type="chloroplast" evidence="10"/>
<reference evidence="10" key="1">
    <citation type="journal article" date="2015" name="BMC Evol. Biol.">
        <title>Chloroplast phylogenomic analysis of chlorophyte green algae identifies a novel lineage sister to the Sphaeropleales (Chlorophyceae).</title>
        <authorList>
            <person name="Lemieux C."/>
            <person name="Vincent A.T."/>
            <person name="Labarre A."/>
            <person name="Otis C."/>
            <person name="Turmel M."/>
        </authorList>
    </citation>
    <scope>NUCLEOTIDE SEQUENCE</scope>
</reference>
<dbReference type="GO" id="GO:0009507">
    <property type="term" value="C:chloroplast"/>
    <property type="evidence" value="ECO:0007669"/>
    <property type="project" value="UniProtKB-SubCell"/>
</dbReference>
<dbReference type="PANTHER" id="PTHR10986">
    <property type="entry name" value="39S RIBOSOMAL PROTEIN L20"/>
    <property type="match status" value="1"/>
</dbReference>
<evidence type="ECO:0000256" key="3">
    <source>
        <dbReference type="ARBA" id="ARBA00022884"/>
    </source>
</evidence>
<dbReference type="GO" id="GO:0006412">
    <property type="term" value="P:translation"/>
    <property type="evidence" value="ECO:0007669"/>
    <property type="project" value="InterPro"/>
</dbReference>
<evidence type="ECO:0000256" key="2">
    <source>
        <dbReference type="ARBA" id="ARBA00022730"/>
    </source>
</evidence>
<dbReference type="InterPro" id="IPR005813">
    <property type="entry name" value="Ribosomal_bL20"/>
</dbReference>
<protein>
    <recommendedName>
        <fullName evidence="6 7">Large ribosomal subunit protein bL20c</fullName>
    </recommendedName>
</protein>
<evidence type="ECO:0000256" key="1">
    <source>
        <dbReference type="ARBA" id="ARBA00007698"/>
    </source>
</evidence>
<organism evidence="10">
    <name type="scientific">Bracteacoccus giganteus</name>
    <dbReference type="NCBI Taxonomy" id="50039"/>
    <lineage>
        <taxon>Eukaryota</taxon>
        <taxon>Viridiplantae</taxon>
        <taxon>Chlorophyta</taxon>
        <taxon>core chlorophytes</taxon>
        <taxon>Chlorophyceae</taxon>
        <taxon>CS clade</taxon>
        <taxon>Sphaeropleales</taxon>
        <taxon>Bracteacoccaceae</taxon>
        <taxon>Bracteacoccus</taxon>
    </lineage>
</organism>
<evidence type="ECO:0000256" key="9">
    <source>
        <dbReference type="RuleBase" id="RU004311"/>
    </source>
</evidence>
<dbReference type="RefSeq" id="YP_009185173.1">
    <property type="nucleotide sequence ID" value="NC_028586.1"/>
</dbReference>
<dbReference type="InterPro" id="IPR035566">
    <property type="entry name" value="Ribosomal_protein_bL20_C"/>
</dbReference>
<dbReference type="Pfam" id="PF00453">
    <property type="entry name" value="Ribosomal_L20"/>
    <property type="match status" value="1"/>
</dbReference>
<gene>
    <name evidence="7 10" type="primary">rpl20</name>
</gene>
<dbReference type="NCBIfam" id="TIGR01032">
    <property type="entry name" value="rplT_bact"/>
    <property type="match status" value="1"/>
</dbReference>
<sequence length="116" mass="13745">MTRVKRGNVSRKRHKKVLNMTKGFRGAASILFRTANQQNMKALRYSYTNRRKKKRDFRRLWIARVNAAIRRYGMNYSEFVHYLKNCSIKLNRKVLAQLSICDPESFLQFVLSVKSA</sequence>
<evidence type="ECO:0000256" key="5">
    <source>
        <dbReference type="ARBA" id="ARBA00023274"/>
    </source>
</evidence>
<dbReference type="FunFam" id="1.10.1900.20:FF:000001">
    <property type="entry name" value="50S ribosomal protein L20"/>
    <property type="match status" value="1"/>
</dbReference>
<comment type="subcellular location">
    <subcellularLocation>
        <location evidence="7">Plastid</location>
        <location evidence="7">Chloroplast</location>
    </subcellularLocation>
</comment>
<dbReference type="CDD" id="cd07026">
    <property type="entry name" value="Ribosomal_L20"/>
    <property type="match status" value="1"/>
</dbReference>
<keyword evidence="10" id="KW-0150">Chloroplast</keyword>
<dbReference type="GO" id="GO:0003735">
    <property type="term" value="F:structural constituent of ribosome"/>
    <property type="evidence" value="ECO:0007669"/>
    <property type="project" value="InterPro"/>
</dbReference>
<evidence type="ECO:0000256" key="8">
    <source>
        <dbReference type="RuleBase" id="RU000561"/>
    </source>
</evidence>
<dbReference type="Gene3D" id="6.10.160.10">
    <property type="match status" value="1"/>
</dbReference>
<dbReference type="GO" id="GO:0019843">
    <property type="term" value="F:rRNA binding"/>
    <property type="evidence" value="ECO:0007669"/>
    <property type="project" value="UniProtKB-UniRule"/>
</dbReference>
<dbReference type="GO" id="GO:0005840">
    <property type="term" value="C:ribosome"/>
    <property type="evidence" value="ECO:0007669"/>
    <property type="project" value="UniProtKB-KW"/>
</dbReference>
<dbReference type="GO" id="GO:0000027">
    <property type="term" value="P:ribosomal large subunit assembly"/>
    <property type="evidence" value="ECO:0007669"/>
    <property type="project" value="UniProtKB-UniRule"/>
</dbReference>
<evidence type="ECO:0000256" key="7">
    <source>
        <dbReference type="HAMAP-Rule" id="MF_00382"/>
    </source>
</evidence>
<dbReference type="GO" id="GO:1990904">
    <property type="term" value="C:ribonucleoprotein complex"/>
    <property type="evidence" value="ECO:0007669"/>
    <property type="project" value="UniProtKB-KW"/>
</dbReference>